<evidence type="ECO:0000256" key="6">
    <source>
        <dbReference type="ARBA" id="ARBA00023204"/>
    </source>
</evidence>
<evidence type="ECO:0000256" key="7">
    <source>
        <dbReference type="ARBA" id="ARBA00023239"/>
    </source>
</evidence>
<evidence type="ECO:0000259" key="11">
    <source>
        <dbReference type="PROSITE" id="PS51068"/>
    </source>
</evidence>
<feature type="domain" description="Formamidopyrimidine-DNA glycosylase catalytic" evidence="11">
    <location>
        <begin position="2"/>
        <end position="129"/>
    </location>
</feature>
<dbReference type="EMBL" id="JAGHQM010000215">
    <property type="protein sequence ID" value="KAH0563350.1"/>
    <property type="molecule type" value="Genomic_DNA"/>
</dbReference>
<evidence type="ECO:0000256" key="8">
    <source>
        <dbReference type="ARBA" id="ARBA00023268"/>
    </source>
</evidence>
<dbReference type="InterPro" id="IPR035937">
    <property type="entry name" value="FPG_N"/>
</dbReference>
<dbReference type="PANTHER" id="PTHR22993">
    <property type="entry name" value="FORMAMIDOPYRIMIDINE-DNA GLYCOSYLASE"/>
    <property type="match status" value="1"/>
</dbReference>
<name>A0A9P8LFW4_9PEZI</name>
<dbReference type="GO" id="GO:0008534">
    <property type="term" value="F:oxidized purine nucleobase lesion DNA N-glycosylase activity"/>
    <property type="evidence" value="ECO:0007669"/>
    <property type="project" value="UniProtKB-EC"/>
</dbReference>
<evidence type="ECO:0000313" key="12">
    <source>
        <dbReference type="EMBL" id="KAH0563350.1"/>
    </source>
</evidence>
<gene>
    <name evidence="12" type="ORF">GP486_002085</name>
</gene>
<evidence type="ECO:0000256" key="3">
    <source>
        <dbReference type="ARBA" id="ARBA00022763"/>
    </source>
</evidence>
<proteinExistence type="inferred from homology"/>
<reference evidence="12" key="1">
    <citation type="submission" date="2021-03" db="EMBL/GenBank/DDBJ databases">
        <title>Comparative genomics and phylogenomic investigation of the class Geoglossomycetes provide insights into ecological specialization and systematics.</title>
        <authorList>
            <person name="Melie T."/>
            <person name="Pirro S."/>
            <person name="Miller A.N."/>
            <person name="Quandt A."/>
        </authorList>
    </citation>
    <scope>NUCLEOTIDE SEQUENCE</scope>
    <source>
        <strain evidence="12">CAQ_001_2017</strain>
    </source>
</reference>
<dbReference type="SMART" id="SM01232">
    <property type="entry name" value="H2TH"/>
    <property type="match status" value="1"/>
</dbReference>
<dbReference type="GO" id="GO:0003684">
    <property type="term" value="F:damaged DNA binding"/>
    <property type="evidence" value="ECO:0007669"/>
    <property type="project" value="InterPro"/>
</dbReference>
<keyword evidence="7" id="KW-0456">Lyase</keyword>
<dbReference type="FunFam" id="1.10.8.50:FF:000009">
    <property type="entry name" value="Formamidopyrimidine-DNA glycosylase"/>
    <property type="match status" value="1"/>
</dbReference>
<keyword evidence="5" id="KW-0238">DNA-binding</keyword>
<dbReference type="Gene3D" id="1.10.8.50">
    <property type="match status" value="1"/>
</dbReference>
<evidence type="ECO:0000313" key="13">
    <source>
        <dbReference type="Proteomes" id="UP000750711"/>
    </source>
</evidence>
<comment type="similarity">
    <text evidence="2">Belongs to the FPG family.</text>
</comment>
<keyword evidence="13" id="KW-1185">Reference proteome</keyword>
<dbReference type="Pfam" id="PF01149">
    <property type="entry name" value="Fapy_DNA_glyco"/>
    <property type="match status" value="1"/>
</dbReference>
<dbReference type="InterPro" id="IPR010979">
    <property type="entry name" value="Ribosomal_uS13-like_H2TH"/>
</dbReference>
<dbReference type="AlphaFoldDB" id="A0A9P8LFW4"/>
<dbReference type="SMART" id="SM00898">
    <property type="entry name" value="Fapy_DNA_glyco"/>
    <property type="match status" value="1"/>
</dbReference>
<dbReference type="Pfam" id="PF06831">
    <property type="entry name" value="H2TH"/>
    <property type="match status" value="1"/>
</dbReference>
<evidence type="ECO:0000256" key="1">
    <source>
        <dbReference type="ARBA" id="ARBA00001668"/>
    </source>
</evidence>
<keyword evidence="4" id="KW-0378">Hydrolase</keyword>
<dbReference type="SUPFAM" id="SSF46946">
    <property type="entry name" value="S13-like H2TH domain"/>
    <property type="match status" value="1"/>
</dbReference>
<keyword evidence="3" id="KW-0227">DNA damage</keyword>
<feature type="region of interest" description="Disordered" evidence="10">
    <location>
        <begin position="282"/>
        <end position="367"/>
    </location>
</feature>
<feature type="compositionally biased region" description="Basic and acidic residues" evidence="10">
    <location>
        <begin position="323"/>
        <end position="334"/>
    </location>
</feature>
<comment type="caution">
    <text evidence="12">The sequence shown here is derived from an EMBL/GenBank/DDBJ whole genome shotgun (WGS) entry which is preliminary data.</text>
</comment>
<dbReference type="InterPro" id="IPR015886">
    <property type="entry name" value="H2TH_FPG"/>
</dbReference>
<dbReference type="GO" id="GO:0003906">
    <property type="term" value="F:DNA-(apurinic or apyrimidinic site) endonuclease activity"/>
    <property type="evidence" value="ECO:0007669"/>
    <property type="project" value="InterPro"/>
</dbReference>
<dbReference type="GO" id="GO:0016829">
    <property type="term" value="F:lyase activity"/>
    <property type="evidence" value="ECO:0007669"/>
    <property type="project" value="UniProtKB-KW"/>
</dbReference>
<evidence type="ECO:0000256" key="10">
    <source>
        <dbReference type="SAM" id="MobiDB-lite"/>
    </source>
</evidence>
<sequence length="367" mass="41479">MPEIGEVAKIVHQLRKHWVGKTISSVRATEDTLVFKDTTPDLFKNAITGKEVVGAGQQGKYFWIALSSPPHIIAHFGMTGWMTFSNETSGWYRPKKEENEWPPKFWKFLISAAEDPKCEVVFTDARRLARIRLVDCEASQIRNHSPLKENGPDPVIDREKLNLDWFVEKVRARRVPVKAWLLDQANLSGVGNWVGDEILYDAKIHPEQYTNSLNDAQLSQLFESTLGVCSIAVETLAEEEKFPEGWLMRYRWNKGKKDKNRLPNGQKIEFVKVGGRSSAFVPSVQKITGSTANGETSNTKKRAPFPKPSPQEPQKIARGKGKTANEDDRDAGKEDNEEAGAEEEPRPKKRKTLTIGDLWGKKTDKKP</sequence>
<dbReference type="Gene3D" id="3.20.190.10">
    <property type="entry name" value="MutM-like, N-terminal"/>
    <property type="match status" value="1"/>
</dbReference>
<dbReference type="CDD" id="cd08972">
    <property type="entry name" value="PF_Nei_N"/>
    <property type="match status" value="1"/>
</dbReference>
<dbReference type="SUPFAM" id="SSF81624">
    <property type="entry name" value="N-terminal domain of MutM-like DNA repair proteins"/>
    <property type="match status" value="1"/>
</dbReference>
<keyword evidence="6" id="KW-0234">DNA repair</keyword>
<keyword evidence="8" id="KW-0511">Multifunctional enzyme</keyword>
<evidence type="ECO:0000256" key="5">
    <source>
        <dbReference type="ARBA" id="ARBA00023125"/>
    </source>
</evidence>
<organism evidence="12 13">
    <name type="scientific">Trichoglossum hirsutum</name>
    <dbReference type="NCBI Taxonomy" id="265104"/>
    <lineage>
        <taxon>Eukaryota</taxon>
        <taxon>Fungi</taxon>
        <taxon>Dikarya</taxon>
        <taxon>Ascomycota</taxon>
        <taxon>Pezizomycotina</taxon>
        <taxon>Geoglossomycetes</taxon>
        <taxon>Geoglossales</taxon>
        <taxon>Geoglossaceae</taxon>
        <taxon>Trichoglossum</taxon>
    </lineage>
</organism>
<dbReference type="GO" id="GO:0006284">
    <property type="term" value="P:base-excision repair"/>
    <property type="evidence" value="ECO:0007669"/>
    <property type="project" value="InterPro"/>
</dbReference>
<dbReference type="GO" id="GO:0008270">
    <property type="term" value="F:zinc ion binding"/>
    <property type="evidence" value="ECO:0007669"/>
    <property type="project" value="InterPro"/>
</dbReference>
<dbReference type="PROSITE" id="PS51068">
    <property type="entry name" value="FPG_CAT"/>
    <property type="match status" value="1"/>
</dbReference>
<evidence type="ECO:0000256" key="9">
    <source>
        <dbReference type="ARBA" id="ARBA00023295"/>
    </source>
</evidence>
<evidence type="ECO:0000256" key="2">
    <source>
        <dbReference type="ARBA" id="ARBA00009409"/>
    </source>
</evidence>
<dbReference type="InterPro" id="IPR012319">
    <property type="entry name" value="FPG_cat"/>
</dbReference>
<dbReference type="Proteomes" id="UP000750711">
    <property type="component" value="Unassembled WGS sequence"/>
</dbReference>
<feature type="compositionally biased region" description="Polar residues" evidence="10">
    <location>
        <begin position="285"/>
        <end position="297"/>
    </location>
</feature>
<evidence type="ECO:0000256" key="4">
    <source>
        <dbReference type="ARBA" id="ARBA00022801"/>
    </source>
</evidence>
<dbReference type="GO" id="GO:0005634">
    <property type="term" value="C:nucleus"/>
    <property type="evidence" value="ECO:0007669"/>
    <property type="project" value="TreeGrafter"/>
</dbReference>
<protein>
    <recommendedName>
        <fullName evidence="11">Formamidopyrimidine-DNA glycosylase catalytic domain-containing protein</fullName>
    </recommendedName>
</protein>
<comment type="catalytic activity">
    <reaction evidence="1">
        <text>Hydrolysis of DNA containing ring-opened 7-methylguanine residues, releasing 2,6-diamino-4-hydroxy-5-(N-methyl)formamidopyrimidine.</text>
        <dbReference type="EC" id="3.2.2.23"/>
    </reaction>
</comment>
<accession>A0A9P8LFW4</accession>
<keyword evidence="9" id="KW-0326">Glycosidase</keyword>
<dbReference type="PANTHER" id="PTHR22993:SF9">
    <property type="entry name" value="FORMAMIDOPYRIMIDINE-DNA GLYCOSYLASE"/>
    <property type="match status" value="1"/>
</dbReference>